<dbReference type="AlphaFoldDB" id="A0A7U2EZV0"/>
<name>A0A7U2EZV0_PHANO</name>
<dbReference type="EMBL" id="CP069028">
    <property type="protein sequence ID" value="QRC96131.1"/>
    <property type="molecule type" value="Genomic_DNA"/>
</dbReference>
<dbReference type="OrthoDB" id="5429881at2759"/>
<dbReference type="VEuPathDB" id="FungiDB:JI435_304100"/>
<gene>
    <name evidence="2" type="ORF">JI435_304100</name>
</gene>
<evidence type="ECO:0000313" key="2">
    <source>
        <dbReference type="EMBL" id="QRC96131.1"/>
    </source>
</evidence>
<evidence type="ECO:0000313" key="3">
    <source>
        <dbReference type="Proteomes" id="UP000663193"/>
    </source>
</evidence>
<feature type="region of interest" description="Disordered" evidence="1">
    <location>
        <begin position="1"/>
        <end position="24"/>
    </location>
</feature>
<proteinExistence type="predicted"/>
<protein>
    <submittedName>
        <fullName evidence="2">Uncharacterized protein</fullName>
    </submittedName>
</protein>
<reference evidence="3" key="1">
    <citation type="journal article" date="2021" name="BMC Genomics">
        <title>Chromosome-level genome assembly and manually-curated proteome of model necrotroph Parastagonospora nodorum Sn15 reveals a genome-wide trove of candidate effector homologs, and redundancy of virulence-related functions within an accessory chromosome.</title>
        <authorList>
            <person name="Bertazzoni S."/>
            <person name="Jones D.A.B."/>
            <person name="Phan H.T."/>
            <person name="Tan K.-C."/>
            <person name="Hane J.K."/>
        </authorList>
    </citation>
    <scope>NUCLEOTIDE SEQUENCE [LARGE SCALE GENOMIC DNA]</scope>
    <source>
        <strain evidence="3">SN15 / ATCC MYA-4574 / FGSC 10173)</strain>
    </source>
</reference>
<accession>A0A7U2EZV0</accession>
<sequence>MAEMDKGDEAGEVQAGRRGPSHLPDTAMGMGTVVGTVCYSLSGAANWLLATGYWLLATGCKAGHFAALVQLLHSSLGPRGMGSTLFGGVWWCSTRWLVATSHDVLSHLAFGYGEAVEKK</sequence>
<dbReference type="Proteomes" id="UP000663193">
    <property type="component" value="Chromosome 6"/>
</dbReference>
<keyword evidence="3" id="KW-1185">Reference proteome</keyword>
<evidence type="ECO:0000256" key="1">
    <source>
        <dbReference type="SAM" id="MobiDB-lite"/>
    </source>
</evidence>
<organism evidence="2 3">
    <name type="scientific">Phaeosphaeria nodorum (strain SN15 / ATCC MYA-4574 / FGSC 10173)</name>
    <name type="common">Glume blotch fungus</name>
    <name type="synonym">Parastagonospora nodorum</name>
    <dbReference type="NCBI Taxonomy" id="321614"/>
    <lineage>
        <taxon>Eukaryota</taxon>
        <taxon>Fungi</taxon>
        <taxon>Dikarya</taxon>
        <taxon>Ascomycota</taxon>
        <taxon>Pezizomycotina</taxon>
        <taxon>Dothideomycetes</taxon>
        <taxon>Pleosporomycetidae</taxon>
        <taxon>Pleosporales</taxon>
        <taxon>Pleosporineae</taxon>
        <taxon>Phaeosphaeriaceae</taxon>
        <taxon>Parastagonospora</taxon>
    </lineage>
</organism>